<feature type="transmembrane region" description="Helical" evidence="6">
    <location>
        <begin position="45"/>
        <end position="64"/>
    </location>
</feature>
<dbReference type="GO" id="GO:0016020">
    <property type="term" value="C:membrane"/>
    <property type="evidence" value="ECO:0007669"/>
    <property type="project" value="UniProtKB-SubCell"/>
</dbReference>
<keyword evidence="7" id="KW-0966">Cell projection</keyword>
<dbReference type="Pfam" id="PF04228">
    <property type="entry name" value="Zn_peptidase"/>
    <property type="match status" value="1"/>
</dbReference>
<reference evidence="7 8" key="1">
    <citation type="submission" date="2019-05" db="EMBL/GenBank/DDBJ databases">
        <title>Polaribacter aestuariivivens sp. nov., isolated from a tidal flat.</title>
        <authorList>
            <person name="Yoon J.-H."/>
        </authorList>
    </citation>
    <scope>NUCLEOTIDE SEQUENCE [LARGE SCALE GENOMIC DNA]</scope>
    <source>
        <strain evidence="7 8">DBTF-3</strain>
    </source>
</reference>
<sequence>MKWRNRRKSTNVEDRRGMSSGRNSGGGLNPMLIGLLLKLVTSKKGLLIVGVVVAIMYFTGNNPLNFLTGNNSNQIQNTTYKGTAKENELAEFSNQVLRDTEDVWNGLLSNYQEPKLVLFTNAVSSACGSASSATGPFYCPGDNKIYIDLSFFDEMARKLNAPGDFAQAYVIAHEVGHHIQNLTGISRKVQSMRGKISKTEYNKLSVMLELQADFYAGVWAHHSQRNNLILDDNDLQEALNAANAIGDDRLQKKSTGRVVPDSFTHGTSAQRMRWFKKGFDTGDINQGDTFNAKTL</sequence>
<dbReference type="OrthoDB" id="9774900at2"/>
<feature type="region of interest" description="Disordered" evidence="5">
    <location>
        <begin position="1"/>
        <end position="23"/>
    </location>
</feature>
<comment type="caution">
    <text evidence="7">The sequence shown here is derived from an EMBL/GenBank/DDBJ whole genome shotgun (WGS) entry which is preliminary data.</text>
</comment>
<keyword evidence="8" id="KW-1185">Reference proteome</keyword>
<dbReference type="AlphaFoldDB" id="A0A5S3NC30"/>
<keyword evidence="4 6" id="KW-0472">Membrane</keyword>
<dbReference type="PANTHER" id="PTHR30168:SF0">
    <property type="entry name" value="INNER MEMBRANE PROTEIN"/>
    <property type="match status" value="1"/>
</dbReference>
<keyword evidence="7" id="KW-0282">Flagellum</keyword>
<protein>
    <submittedName>
        <fullName evidence="7">Flagellar biosynthesis protein FlgM</fullName>
    </submittedName>
</protein>
<evidence type="ECO:0000256" key="1">
    <source>
        <dbReference type="ARBA" id="ARBA00004167"/>
    </source>
</evidence>
<name>A0A5S3NC30_9FLAO</name>
<keyword evidence="7" id="KW-0969">Cilium</keyword>
<proteinExistence type="predicted"/>
<evidence type="ECO:0000313" key="8">
    <source>
        <dbReference type="Proteomes" id="UP000307140"/>
    </source>
</evidence>
<dbReference type="InterPro" id="IPR007343">
    <property type="entry name" value="Uncharacterised_pept_Zn_put"/>
</dbReference>
<dbReference type="PANTHER" id="PTHR30168">
    <property type="entry name" value="PUTATIVE MEMBRANE PROTEIN YPFJ"/>
    <property type="match status" value="1"/>
</dbReference>
<dbReference type="RefSeq" id="WP_138534227.1">
    <property type="nucleotide sequence ID" value="NZ_VANR01000001.1"/>
</dbReference>
<keyword evidence="3 6" id="KW-1133">Transmembrane helix</keyword>
<organism evidence="7 8">
    <name type="scientific">Polaribacter aestuariivivens</name>
    <dbReference type="NCBI Taxonomy" id="2304626"/>
    <lineage>
        <taxon>Bacteria</taxon>
        <taxon>Pseudomonadati</taxon>
        <taxon>Bacteroidota</taxon>
        <taxon>Flavobacteriia</taxon>
        <taxon>Flavobacteriales</taxon>
        <taxon>Flavobacteriaceae</taxon>
    </lineage>
</organism>
<evidence type="ECO:0000256" key="6">
    <source>
        <dbReference type="SAM" id="Phobius"/>
    </source>
</evidence>
<comment type="subcellular location">
    <subcellularLocation>
        <location evidence="1">Membrane</location>
        <topology evidence="1">Single-pass membrane protein</topology>
    </subcellularLocation>
</comment>
<evidence type="ECO:0000256" key="5">
    <source>
        <dbReference type="SAM" id="MobiDB-lite"/>
    </source>
</evidence>
<evidence type="ECO:0000256" key="2">
    <source>
        <dbReference type="ARBA" id="ARBA00022692"/>
    </source>
</evidence>
<gene>
    <name evidence="7" type="ORF">FDT66_00685</name>
</gene>
<keyword evidence="2 6" id="KW-0812">Transmembrane</keyword>
<dbReference type="Proteomes" id="UP000307140">
    <property type="component" value="Unassembled WGS sequence"/>
</dbReference>
<dbReference type="EMBL" id="VANR01000001">
    <property type="protein sequence ID" value="TMM32014.1"/>
    <property type="molecule type" value="Genomic_DNA"/>
</dbReference>
<evidence type="ECO:0000256" key="3">
    <source>
        <dbReference type="ARBA" id="ARBA00022989"/>
    </source>
</evidence>
<evidence type="ECO:0000313" key="7">
    <source>
        <dbReference type="EMBL" id="TMM32014.1"/>
    </source>
</evidence>
<accession>A0A5S3NC30</accession>
<evidence type="ECO:0000256" key="4">
    <source>
        <dbReference type="ARBA" id="ARBA00023136"/>
    </source>
</evidence>